<comment type="caution">
    <text evidence="1">The sequence shown here is derived from an EMBL/GenBank/DDBJ whole genome shotgun (WGS) entry which is preliminary data.</text>
</comment>
<evidence type="ECO:0000313" key="1">
    <source>
        <dbReference type="EMBL" id="KAF2717690.1"/>
    </source>
</evidence>
<proteinExistence type="predicted"/>
<accession>A0A9P4UM74</accession>
<name>A0A9P4UM74_9PEZI</name>
<organism evidence="1 2">
    <name type="scientific">Polychaeton citri CBS 116435</name>
    <dbReference type="NCBI Taxonomy" id="1314669"/>
    <lineage>
        <taxon>Eukaryota</taxon>
        <taxon>Fungi</taxon>
        <taxon>Dikarya</taxon>
        <taxon>Ascomycota</taxon>
        <taxon>Pezizomycotina</taxon>
        <taxon>Dothideomycetes</taxon>
        <taxon>Dothideomycetidae</taxon>
        <taxon>Capnodiales</taxon>
        <taxon>Capnodiaceae</taxon>
        <taxon>Polychaeton</taxon>
    </lineage>
</organism>
<dbReference type="Proteomes" id="UP000799441">
    <property type="component" value="Unassembled WGS sequence"/>
</dbReference>
<evidence type="ECO:0000313" key="2">
    <source>
        <dbReference type="Proteomes" id="UP000799441"/>
    </source>
</evidence>
<dbReference type="AlphaFoldDB" id="A0A9P4UM74"/>
<reference evidence="1" key="1">
    <citation type="journal article" date="2020" name="Stud. Mycol.">
        <title>101 Dothideomycetes genomes: a test case for predicting lifestyles and emergence of pathogens.</title>
        <authorList>
            <person name="Haridas S."/>
            <person name="Albert R."/>
            <person name="Binder M."/>
            <person name="Bloem J."/>
            <person name="Labutti K."/>
            <person name="Salamov A."/>
            <person name="Andreopoulos B."/>
            <person name="Baker S."/>
            <person name="Barry K."/>
            <person name="Bills G."/>
            <person name="Bluhm B."/>
            <person name="Cannon C."/>
            <person name="Castanera R."/>
            <person name="Culley D."/>
            <person name="Daum C."/>
            <person name="Ezra D."/>
            <person name="Gonzalez J."/>
            <person name="Henrissat B."/>
            <person name="Kuo A."/>
            <person name="Liang C."/>
            <person name="Lipzen A."/>
            <person name="Lutzoni F."/>
            <person name="Magnuson J."/>
            <person name="Mondo S."/>
            <person name="Nolan M."/>
            <person name="Ohm R."/>
            <person name="Pangilinan J."/>
            <person name="Park H.-J."/>
            <person name="Ramirez L."/>
            <person name="Alfaro M."/>
            <person name="Sun H."/>
            <person name="Tritt A."/>
            <person name="Yoshinaga Y."/>
            <person name="Zwiers L.-H."/>
            <person name="Turgeon B."/>
            <person name="Goodwin S."/>
            <person name="Spatafora J."/>
            <person name="Crous P."/>
            <person name="Grigoriev I."/>
        </authorList>
    </citation>
    <scope>NUCLEOTIDE SEQUENCE</scope>
    <source>
        <strain evidence="1">CBS 116435</strain>
    </source>
</reference>
<dbReference type="EMBL" id="MU003838">
    <property type="protein sequence ID" value="KAF2717690.1"/>
    <property type="molecule type" value="Genomic_DNA"/>
</dbReference>
<sequence length="353" mass="39203">MSRQFSCHLPVICQDVPHNIAAVLFNNMLRGRSDVQSMFPGPLPSANARILNFSQKRLQKKPYATLTSTNKTAGLQVEEECQGCGSLVSILLDLYEAKVATTPLPLFKIDDQQYTELTEVLREDQALRGFWEDKLRSCWDGATLALKMPPSPEHDTVGHIFIDLIKARLPQEMKITIIAPLTMKYLKRESNNVCVFSADAGLVNEGDFGSSTPFAVEFVRMFSYSNTIRKIEKVVASTGINTVVIVRMSKDCITEFTILRSHPQHTGLKSYPSSDFSHDLTPYKNDFLPLSKMDKSIGGPVVSLTKANIDVMNSRISKIVNFPKDMGSPNVPCYSLLDDGATENKSSLVTTTL</sequence>
<gene>
    <name evidence="1" type="ORF">K431DRAFT_297561</name>
</gene>
<protein>
    <submittedName>
        <fullName evidence="1">Uncharacterized protein</fullName>
    </submittedName>
</protein>
<keyword evidence="2" id="KW-1185">Reference proteome</keyword>